<dbReference type="EMBL" id="BTRK01000003">
    <property type="protein sequence ID" value="GMR39896.1"/>
    <property type="molecule type" value="Genomic_DNA"/>
</dbReference>
<protein>
    <submittedName>
        <fullName evidence="1">Uncharacterized protein</fullName>
    </submittedName>
</protein>
<accession>A0AAN4ZIV7</accession>
<proteinExistence type="predicted"/>
<comment type="caution">
    <text evidence="1">The sequence shown here is derived from an EMBL/GenBank/DDBJ whole genome shotgun (WGS) entry which is preliminary data.</text>
</comment>
<dbReference type="Proteomes" id="UP001328107">
    <property type="component" value="Unassembled WGS sequence"/>
</dbReference>
<feature type="non-terminal residue" evidence="1">
    <location>
        <position position="1"/>
    </location>
</feature>
<organism evidence="1 2">
    <name type="scientific">Pristionchus mayeri</name>
    <dbReference type="NCBI Taxonomy" id="1317129"/>
    <lineage>
        <taxon>Eukaryota</taxon>
        <taxon>Metazoa</taxon>
        <taxon>Ecdysozoa</taxon>
        <taxon>Nematoda</taxon>
        <taxon>Chromadorea</taxon>
        <taxon>Rhabditida</taxon>
        <taxon>Rhabditina</taxon>
        <taxon>Diplogasteromorpha</taxon>
        <taxon>Diplogasteroidea</taxon>
        <taxon>Neodiplogasteridae</taxon>
        <taxon>Pristionchus</taxon>
    </lineage>
</organism>
<feature type="non-terminal residue" evidence="1">
    <location>
        <position position="88"/>
    </location>
</feature>
<dbReference type="AlphaFoldDB" id="A0AAN4ZIV7"/>
<keyword evidence="2" id="KW-1185">Reference proteome</keyword>
<evidence type="ECO:0000313" key="1">
    <source>
        <dbReference type="EMBL" id="GMR39896.1"/>
    </source>
</evidence>
<reference evidence="2" key="1">
    <citation type="submission" date="2022-10" db="EMBL/GenBank/DDBJ databases">
        <title>Genome assembly of Pristionchus species.</title>
        <authorList>
            <person name="Yoshida K."/>
            <person name="Sommer R.J."/>
        </authorList>
    </citation>
    <scope>NUCLEOTIDE SEQUENCE [LARGE SCALE GENOMIC DNA]</scope>
    <source>
        <strain evidence="2">RS5460</strain>
    </source>
</reference>
<name>A0AAN4ZIV7_9BILA</name>
<gene>
    <name evidence="1" type="ORF">PMAYCL1PPCAC_10091</name>
</gene>
<evidence type="ECO:0000313" key="2">
    <source>
        <dbReference type="Proteomes" id="UP001328107"/>
    </source>
</evidence>
<sequence>KGCCICRTAVININYTKHENGILPTYPFEVEVPRLMRNEILKKKGTVNFSINVCTQNTRSLLKERTIAIRNGKNQEWINDIDKEIEKM</sequence>